<feature type="region of interest" description="Disordered" evidence="1">
    <location>
        <begin position="37"/>
        <end position="58"/>
    </location>
</feature>
<evidence type="ECO:0000259" key="3">
    <source>
        <dbReference type="Pfam" id="PF22820"/>
    </source>
</evidence>
<accession>A0AAE6M228</accession>
<dbReference type="RefSeq" id="WP_014974825.1">
    <property type="nucleotide sequence ID" value="NZ_CP042374.1"/>
</dbReference>
<evidence type="ECO:0000313" key="4">
    <source>
        <dbReference type="EMBL" id="QEA33752.1"/>
    </source>
</evidence>
<gene>
    <name evidence="4" type="ORF">FGL89_06275</name>
</gene>
<dbReference type="InterPro" id="IPR054530">
    <property type="entry name" value="TcaA_4th"/>
</dbReference>
<evidence type="ECO:0000313" key="5">
    <source>
        <dbReference type="Proteomes" id="UP000321332"/>
    </source>
</evidence>
<feature type="domain" description="TcaA 4th" evidence="3">
    <location>
        <begin position="309"/>
        <end position="377"/>
    </location>
</feature>
<feature type="region of interest" description="Disordered" evidence="1">
    <location>
        <begin position="91"/>
        <end position="113"/>
    </location>
</feature>
<dbReference type="Proteomes" id="UP000321332">
    <property type="component" value="Chromosome"/>
</dbReference>
<dbReference type="OMA" id="MFKNGAN"/>
<keyword evidence="2" id="KW-0472">Membrane</keyword>
<organism evidence="4 5">
    <name type="scientific">Leuconostoc carnosum</name>
    <dbReference type="NCBI Taxonomy" id="1252"/>
    <lineage>
        <taxon>Bacteria</taxon>
        <taxon>Bacillati</taxon>
        <taxon>Bacillota</taxon>
        <taxon>Bacilli</taxon>
        <taxon>Lactobacillales</taxon>
        <taxon>Lactobacillaceae</taxon>
        <taxon>Leuconostoc</taxon>
    </lineage>
</organism>
<evidence type="ECO:0000256" key="2">
    <source>
        <dbReference type="SAM" id="Phobius"/>
    </source>
</evidence>
<keyword evidence="2" id="KW-0812">Transmembrane</keyword>
<dbReference type="PANTHER" id="PTHR40038:SF1">
    <property type="entry name" value="MEMBRANE-ASSOCIATED PROTEIN TCAA"/>
    <property type="match status" value="1"/>
</dbReference>
<dbReference type="AlphaFoldDB" id="A0AAE6M228"/>
<evidence type="ECO:0000256" key="1">
    <source>
        <dbReference type="SAM" id="MobiDB-lite"/>
    </source>
</evidence>
<protein>
    <recommendedName>
        <fullName evidence="3">TcaA 4th domain-containing protein</fullName>
    </recommendedName>
</protein>
<proteinExistence type="predicted"/>
<feature type="compositionally biased region" description="Low complexity" evidence="1">
    <location>
        <begin position="48"/>
        <end position="58"/>
    </location>
</feature>
<feature type="transmembrane region" description="Helical" evidence="2">
    <location>
        <begin position="117"/>
        <end position="136"/>
    </location>
</feature>
<dbReference type="Pfam" id="PF22820">
    <property type="entry name" value="TcaA_3rd_4th"/>
    <property type="match status" value="1"/>
</dbReference>
<reference evidence="4 5" key="1">
    <citation type="submission" date="2019-06" db="EMBL/GenBank/DDBJ databases">
        <title>Genome analyses of bacteria isolated from kimchi.</title>
        <authorList>
            <person name="Lee S."/>
            <person name="Ahn S."/>
            <person name="Roh S."/>
        </authorList>
    </citation>
    <scope>NUCLEOTIDE SEQUENCE [LARGE SCALE GENOMIC DNA]</scope>
    <source>
        <strain evidence="4 5">CBA3620</strain>
    </source>
</reference>
<sequence>MDQKKKWLADFKAKNHRNPTIDEVTEADKLGFVLIDDQMPAQSEEDSSTATPSVTPATSWREKFKLANGRLPNLEEVKQAKATGFKSVAPLTTAQTESEPNPVPRAPRQQMSKGKKIALTTGVVIIAVGVALVTWGNKHYAKSATAQRTLKILKSESASQYAKNFVWSDTKKKIDQDELAPFVNNMASSKWSNQRENDIYNQLLSGQAGNGFTFKRTGHAFLVFPKYQLTVKPVDFNVSTNNKDITLKMNGKTIGTSDSDSYSKSYKHQVSGLYKFNATGKISGQDVATSDEKEIDNNTNVNLAIDMISFDVNSNLSSGDLYIGDTKVGTLTDGLLSVKNMPVSKGAKAYVQAKFGDQTIRTTKTSLQDIYDGESINLNADGLMTEDDANSTVSSMYDALGSYASQEEDPDNLDMFKNGANNKAYQDYKKMIRHNLHDAKRNAESVSFNSPDVKSVKQTSLTTADAVYQVKTDFYYSSDDDNDSYGDLTQTFELTAHMVYDKRNETWQVDSIDPNQKKISEDNNVS</sequence>
<name>A0AAE6M228_LEUCA</name>
<dbReference type="PANTHER" id="PTHR40038">
    <property type="entry name" value="MEMBRANE-ASSOCIATED PROTEIN TCAA"/>
    <property type="match status" value="1"/>
</dbReference>
<keyword evidence="2" id="KW-1133">Transmembrane helix</keyword>
<dbReference type="EMBL" id="CP042374">
    <property type="protein sequence ID" value="QEA33752.1"/>
    <property type="molecule type" value="Genomic_DNA"/>
</dbReference>
<dbReference type="GeneID" id="61187349"/>